<protein>
    <submittedName>
        <fullName evidence="2">Uncharacterized protein</fullName>
    </submittedName>
</protein>
<sequence>MLLHILIGVVLRVCVMSFLNFALGIFVKILVADSKKCNIKNKKAILVTKV</sequence>
<feature type="transmembrane region" description="Helical" evidence="1">
    <location>
        <begin position="6"/>
        <end position="31"/>
    </location>
</feature>
<accession>A0A0S4PUN4</accession>
<keyword evidence="1" id="KW-0472">Membrane</keyword>
<dbReference type="KEGG" id="hty:BN2458_PEG1094"/>
<gene>
    <name evidence="2" type="ORF">BN2458_PEG1094</name>
</gene>
<organism evidence="2 3">
    <name type="scientific">Helicobacter typhlonius</name>
    <dbReference type="NCBI Taxonomy" id="76936"/>
    <lineage>
        <taxon>Bacteria</taxon>
        <taxon>Pseudomonadati</taxon>
        <taxon>Campylobacterota</taxon>
        <taxon>Epsilonproteobacteria</taxon>
        <taxon>Campylobacterales</taxon>
        <taxon>Helicobacteraceae</taxon>
        <taxon>Helicobacter</taxon>
    </lineage>
</organism>
<reference evidence="3" key="1">
    <citation type="submission" date="2015-11" db="EMBL/GenBank/DDBJ databases">
        <authorList>
            <person name="Anvar S.Y."/>
        </authorList>
    </citation>
    <scope>NUCLEOTIDE SEQUENCE [LARGE SCALE GENOMIC DNA]</scope>
</reference>
<proteinExistence type="predicted"/>
<keyword evidence="1" id="KW-1133">Transmembrane helix</keyword>
<dbReference type="PATRIC" id="fig|76936.10.peg.1069"/>
<name>A0A0S4PUN4_9HELI</name>
<evidence type="ECO:0000313" key="2">
    <source>
        <dbReference type="EMBL" id="CUU39979.1"/>
    </source>
</evidence>
<keyword evidence="1" id="KW-0812">Transmembrane</keyword>
<dbReference type="EMBL" id="LN907858">
    <property type="protein sequence ID" value="CUU39979.1"/>
    <property type="molecule type" value="Genomic_DNA"/>
</dbReference>
<evidence type="ECO:0000256" key="1">
    <source>
        <dbReference type="SAM" id="Phobius"/>
    </source>
</evidence>
<evidence type="ECO:0000313" key="3">
    <source>
        <dbReference type="Proteomes" id="UP000064525"/>
    </source>
</evidence>
<dbReference type="AlphaFoldDB" id="A0A0S4PUN4"/>
<dbReference type="Proteomes" id="UP000064525">
    <property type="component" value="Chromosome I"/>
</dbReference>